<dbReference type="Gene3D" id="3.40.720.10">
    <property type="entry name" value="Alkaline Phosphatase, subunit A"/>
    <property type="match status" value="1"/>
</dbReference>
<gene>
    <name evidence="1" type="ORF">SAMN05444972_103265</name>
</gene>
<evidence type="ECO:0000313" key="1">
    <source>
        <dbReference type="EMBL" id="SFS53921.1"/>
    </source>
</evidence>
<reference evidence="2" key="1">
    <citation type="submission" date="2016-10" db="EMBL/GenBank/DDBJ databases">
        <authorList>
            <person name="Varghese N."/>
            <person name="Submissions S."/>
        </authorList>
    </citation>
    <scope>NUCLEOTIDE SEQUENCE [LARGE SCALE GENOMIC DNA]</scope>
    <source>
        <strain evidence="2">DSM 45789</strain>
    </source>
</reference>
<dbReference type="GO" id="GO:0016787">
    <property type="term" value="F:hydrolase activity"/>
    <property type="evidence" value="ECO:0007669"/>
    <property type="project" value="UniProtKB-ARBA"/>
</dbReference>
<dbReference type="OrthoDB" id="2381338at2"/>
<dbReference type="InterPro" id="IPR017850">
    <property type="entry name" value="Alkaline_phosphatase_core_sf"/>
</dbReference>
<dbReference type="PANTHER" id="PTHR10151">
    <property type="entry name" value="ECTONUCLEOTIDE PYROPHOSPHATASE/PHOSPHODIESTERASE"/>
    <property type="match status" value="1"/>
</dbReference>
<dbReference type="SUPFAM" id="SSF53649">
    <property type="entry name" value="Alkaline phosphatase-like"/>
    <property type="match status" value="1"/>
</dbReference>
<dbReference type="Proteomes" id="UP000198660">
    <property type="component" value="Unassembled WGS sequence"/>
</dbReference>
<accession>A0A1I6QN98</accession>
<evidence type="ECO:0000313" key="2">
    <source>
        <dbReference type="Proteomes" id="UP000198660"/>
    </source>
</evidence>
<dbReference type="AlphaFoldDB" id="A0A1I6QN98"/>
<organism evidence="1 2">
    <name type="scientific">Marininema halotolerans</name>
    <dbReference type="NCBI Taxonomy" id="1155944"/>
    <lineage>
        <taxon>Bacteria</taxon>
        <taxon>Bacillati</taxon>
        <taxon>Bacillota</taxon>
        <taxon>Bacilli</taxon>
        <taxon>Bacillales</taxon>
        <taxon>Thermoactinomycetaceae</taxon>
        <taxon>Marininema</taxon>
    </lineage>
</organism>
<dbReference type="RefSeq" id="WP_091835172.1">
    <property type="nucleotide sequence ID" value="NZ_FPAA01000003.1"/>
</dbReference>
<protein>
    <submittedName>
        <fullName evidence="1">Type I phosphodiesterase / nucleotide pyrophosphatase</fullName>
    </submittedName>
</protein>
<dbReference type="PANTHER" id="PTHR10151:SF120">
    <property type="entry name" value="BIS(5'-ADENOSYL)-TRIPHOSPHATASE"/>
    <property type="match status" value="1"/>
</dbReference>
<dbReference type="EMBL" id="FPAA01000003">
    <property type="protein sequence ID" value="SFS53921.1"/>
    <property type="molecule type" value="Genomic_DNA"/>
</dbReference>
<dbReference type="InterPro" id="IPR002591">
    <property type="entry name" value="Phosphodiest/P_Trfase"/>
</dbReference>
<keyword evidence="2" id="KW-1185">Reference proteome</keyword>
<dbReference type="Pfam" id="PF01663">
    <property type="entry name" value="Phosphodiest"/>
    <property type="match status" value="1"/>
</dbReference>
<name>A0A1I6QN98_9BACL</name>
<proteinExistence type="predicted"/>
<sequence>MTWVLLILLCLFILWGIARIRPRQHETDLSRLDAVTDQRPIIWLMVDSIMTPSIEKGLDRNTLPALSFLIEHGQFHRELVSPFPTMSVTIDSTLVTGTYPHHHHIPGLIWYHPTEKRIVNYGTAFGEAVQNGPNQALEDAVIHLNNDHLNPRLETLFDTLHQEGFQAGAINAMLYRGPFPHTLTFPPLLSGPTSLPERLHVSGPDFFTFGMFSNPLSDQIQLPDGITEDLGFSDAYPVAVIRWLIQENRLPDFLLAYLSDLDSSLHKKGPSEMEGLEQFDKELGAMMDAFGSWEEAISRAIWIVCGDSGHTGVHSKEQHPIVPLHHILKDYQMLSPGNHATSETEIVLCVNERSAFVYLLQDHLSMDSIANQLRQDTRIDLLAWLDDEEWIHVIHTDWKTECWFRIGEEWTDTYQQQWQFKGDFAALDITADPQEKTLQFGAYPDALARLHASLYSHEARIMIVNAKPGYELSAEHSPHHTGGGAHGSLHHVDSHFPLIITGTQASPRHLRMVDLNGFILDLLKQERKKQSTSSSSR</sequence>